<feature type="compositionally biased region" description="Acidic residues" evidence="7">
    <location>
        <begin position="201"/>
        <end position="215"/>
    </location>
</feature>
<feature type="compositionally biased region" description="Polar residues" evidence="7">
    <location>
        <begin position="853"/>
        <end position="865"/>
    </location>
</feature>
<feature type="compositionally biased region" description="Basic and acidic residues" evidence="7">
    <location>
        <begin position="931"/>
        <end position="940"/>
    </location>
</feature>
<feature type="region of interest" description="Disordered" evidence="7">
    <location>
        <begin position="527"/>
        <end position="568"/>
    </location>
</feature>
<feature type="compositionally biased region" description="Basic and acidic residues" evidence="7">
    <location>
        <begin position="220"/>
        <end position="235"/>
    </location>
</feature>
<evidence type="ECO:0000259" key="8">
    <source>
        <dbReference type="PROSITE" id="PS50305"/>
    </source>
</evidence>
<feature type="region of interest" description="Disordered" evidence="7">
    <location>
        <begin position="884"/>
        <end position="947"/>
    </location>
</feature>
<name>A0A075A8D7_OPIVI</name>
<dbReference type="KEGG" id="ovi:T265_08445"/>
<feature type="region of interest" description="Disordered" evidence="7">
    <location>
        <begin position="850"/>
        <end position="869"/>
    </location>
</feature>
<dbReference type="Gene3D" id="3.40.50.1220">
    <property type="entry name" value="TPP-binding domain"/>
    <property type="match status" value="1"/>
</dbReference>
<dbReference type="GO" id="GO:0070403">
    <property type="term" value="F:NAD+ binding"/>
    <property type="evidence" value="ECO:0007669"/>
    <property type="project" value="InterPro"/>
</dbReference>
<sequence length="947" mass="103910">MDSLIPSGVRNLTLFILYEPDYHFASLPHHSCQSSAIPFVNFDEFHSSRVADMARKLLSSVIHSTLWIRDLPSTHRGRTKGVSVWPQVSPYYWSRLAEVRWLRHVLRTPENRLLRIDLFIHLCYECKQPRGGQSMTRQRSTKPLASKMSRLLLSMSESSEVVVVSSEEETESRPSLNGDHCSDQELEDSASPASSTSVVSVDDDGLEASDDDDCEIVTVEDTRGEEKWRDVHESSEVVVVSSEEETESRPSLNGDHCSDQELEDSASPASSTSVVSVDDDGLEASDDDDCEIVTVEDTRGEEKWRDVHGPFKMLNALLQAGHTDPRLLLTRMFGMDDKSVPNETSQQWGLLLSLLAEPMPRPRLPHVNTLEKVVELLQSSRFILVVTGAGISVSCGIPDFRSRDGIYARLAKDYPDLSSPQSMFDMSYFLRNPLPFFKFAKEIFPGQFAPSLTHRFVALLESKGTLLRNYTQNIDTLEQAAGITRLIQCHGSFATATCTSCKYQVSGDEIKETVFAQSIPYCPRCRPSDRTTNGSPSSSNSPGGGSLVTGSNGIPKPRKIQQKPKDPSFGVLKPDIVFFGEDLSSEFHDTLAGDVEKADLVLVIGSSLKVRPVAHIPNSIPESVPQILINREPLINHDFDVELLGDCDVIVNELCLHLNWNLPGSPSSQARKFIPLCDLMAERAKGGLQTKLGSKSPGCIEQSKANGLNDVDQTQEQDTTTTAASAQTSSLTDANGTSRLENDRSCLLDDTPDEVVEVEGSDDSELDELWDVAAFLPPDSFTRIPPNQYVFPGAELFISQTGVLPETESEQTGSLHTSPIPAHAQLDPGTLVMTMSEEPSATRLSHFLDRFPGSSTKNHSAQSTTEDPHTLVVPCSAADSFCEGGEVQSQSIPNNRSSPLLPNESPNVSSSPMFNPDKTPTTAVSDLEAGPEVKRSRLDLQDISSCL</sequence>
<dbReference type="InterPro" id="IPR026590">
    <property type="entry name" value="Ssirtuin_cat_dom"/>
</dbReference>
<feature type="binding site" evidence="6">
    <location>
        <position position="501"/>
    </location>
    <ligand>
        <name>Zn(2+)</name>
        <dbReference type="ChEBI" id="CHEBI:29105"/>
    </ligand>
</feature>
<dbReference type="InterPro" id="IPR026591">
    <property type="entry name" value="Sirtuin_cat_small_dom_sf"/>
</dbReference>
<comment type="cofactor">
    <cofactor evidence="1">
        <name>Zn(2+)</name>
        <dbReference type="ChEBI" id="CHEBI:29105"/>
    </cofactor>
</comment>
<dbReference type="GO" id="GO:0033553">
    <property type="term" value="C:rDNA heterochromatin"/>
    <property type="evidence" value="ECO:0007669"/>
    <property type="project" value="TreeGrafter"/>
</dbReference>
<evidence type="ECO:0000256" key="4">
    <source>
        <dbReference type="ARBA" id="ARBA00022833"/>
    </source>
</evidence>
<dbReference type="EMBL" id="KL596838">
    <property type="protein sequence ID" value="KER23719.1"/>
    <property type="molecule type" value="Genomic_DNA"/>
</dbReference>
<protein>
    <recommendedName>
        <fullName evidence="8">Deacetylase sirtuin-type domain-containing protein</fullName>
    </recommendedName>
</protein>
<dbReference type="OrthoDB" id="424302at2759"/>
<dbReference type="GO" id="GO:0046872">
    <property type="term" value="F:metal ion binding"/>
    <property type="evidence" value="ECO:0007669"/>
    <property type="project" value="UniProtKB-KW"/>
</dbReference>
<keyword evidence="2" id="KW-0808">Transferase</keyword>
<feature type="binding site" evidence="6">
    <location>
        <position position="498"/>
    </location>
    <ligand>
        <name>Zn(2+)</name>
        <dbReference type="ChEBI" id="CHEBI:29105"/>
    </ligand>
</feature>
<feature type="compositionally biased region" description="Low complexity" evidence="7">
    <location>
        <begin position="265"/>
        <end position="276"/>
    </location>
</feature>
<keyword evidence="10" id="KW-1185">Reference proteome</keyword>
<gene>
    <name evidence="9" type="ORF">T265_08445</name>
</gene>
<evidence type="ECO:0000313" key="10">
    <source>
        <dbReference type="Proteomes" id="UP000054324"/>
    </source>
</evidence>
<evidence type="ECO:0000256" key="2">
    <source>
        <dbReference type="ARBA" id="ARBA00022679"/>
    </source>
</evidence>
<feature type="compositionally biased region" description="Polar residues" evidence="7">
    <location>
        <begin position="887"/>
        <end position="924"/>
    </location>
</feature>
<proteinExistence type="predicted"/>
<dbReference type="Proteomes" id="UP000054324">
    <property type="component" value="Unassembled WGS sequence"/>
</dbReference>
<evidence type="ECO:0000256" key="7">
    <source>
        <dbReference type="SAM" id="MobiDB-lite"/>
    </source>
</evidence>
<feature type="region of interest" description="Disordered" evidence="7">
    <location>
        <begin position="701"/>
        <end position="751"/>
    </location>
</feature>
<evidence type="ECO:0000256" key="6">
    <source>
        <dbReference type="PROSITE-ProRule" id="PRU00236"/>
    </source>
</evidence>
<keyword evidence="3 6" id="KW-0479">Metal-binding</keyword>
<dbReference type="GO" id="GO:0002039">
    <property type="term" value="F:p53 binding"/>
    <property type="evidence" value="ECO:0007669"/>
    <property type="project" value="TreeGrafter"/>
</dbReference>
<dbReference type="SUPFAM" id="SSF52467">
    <property type="entry name" value="DHS-like NAD/FAD-binding domain"/>
    <property type="match status" value="1"/>
</dbReference>
<feature type="compositionally biased region" description="Low complexity" evidence="7">
    <location>
        <begin position="712"/>
        <end position="734"/>
    </location>
</feature>
<dbReference type="Pfam" id="PF02146">
    <property type="entry name" value="SIR2"/>
    <property type="match status" value="1"/>
</dbReference>
<evidence type="ECO:0000313" key="9">
    <source>
        <dbReference type="EMBL" id="KER23719.1"/>
    </source>
</evidence>
<organism evidence="9 10">
    <name type="scientific">Opisthorchis viverrini</name>
    <name type="common">Southeast Asian liver fluke</name>
    <dbReference type="NCBI Taxonomy" id="6198"/>
    <lineage>
        <taxon>Eukaryota</taxon>
        <taxon>Metazoa</taxon>
        <taxon>Spiralia</taxon>
        <taxon>Lophotrochozoa</taxon>
        <taxon>Platyhelminthes</taxon>
        <taxon>Trematoda</taxon>
        <taxon>Digenea</taxon>
        <taxon>Opisthorchiida</taxon>
        <taxon>Opisthorchiata</taxon>
        <taxon>Opisthorchiidae</taxon>
        <taxon>Opisthorchis</taxon>
    </lineage>
</organism>
<evidence type="ECO:0000256" key="1">
    <source>
        <dbReference type="ARBA" id="ARBA00001947"/>
    </source>
</evidence>
<dbReference type="AlphaFoldDB" id="A0A075A8D7"/>
<dbReference type="InterPro" id="IPR029035">
    <property type="entry name" value="DHS-like_NAD/FAD-binding_dom"/>
</dbReference>
<feature type="binding site" evidence="6">
    <location>
        <position position="525"/>
    </location>
    <ligand>
        <name>Zn(2+)</name>
        <dbReference type="ChEBI" id="CHEBI:29105"/>
    </ligand>
</feature>
<keyword evidence="4 6" id="KW-0862">Zinc</keyword>
<dbReference type="GO" id="GO:0005654">
    <property type="term" value="C:nucleoplasm"/>
    <property type="evidence" value="ECO:0007669"/>
    <property type="project" value="TreeGrafter"/>
</dbReference>
<dbReference type="InterPro" id="IPR050134">
    <property type="entry name" value="NAD-dep_sirtuin_deacylases"/>
</dbReference>
<feature type="compositionally biased region" description="Low complexity" evidence="7">
    <location>
        <begin position="189"/>
        <end position="200"/>
    </location>
</feature>
<dbReference type="CDD" id="cd01408">
    <property type="entry name" value="SIRT1"/>
    <property type="match status" value="1"/>
</dbReference>
<reference evidence="9 10" key="1">
    <citation type="submission" date="2013-11" db="EMBL/GenBank/DDBJ databases">
        <title>Opisthorchis viverrini - life in the bile duct.</title>
        <authorList>
            <person name="Young N.D."/>
            <person name="Nagarajan N."/>
            <person name="Lin S.J."/>
            <person name="Korhonen P.K."/>
            <person name="Jex A.R."/>
            <person name="Hall R.S."/>
            <person name="Safavi-Hemami H."/>
            <person name="Kaewkong W."/>
            <person name="Bertrand D."/>
            <person name="Gao S."/>
            <person name="Seet Q."/>
            <person name="Wongkham S."/>
            <person name="Teh B.T."/>
            <person name="Wongkham C."/>
            <person name="Intapan P.M."/>
            <person name="Maleewong W."/>
            <person name="Yang X."/>
            <person name="Hu M."/>
            <person name="Wang Z."/>
            <person name="Hofmann A."/>
            <person name="Sternberg P.W."/>
            <person name="Tan P."/>
            <person name="Wang J."/>
            <person name="Gasser R.B."/>
        </authorList>
    </citation>
    <scope>NUCLEOTIDE SEQUENCE [LARGE SCALE GENOMIC DNA]</scope>
</reference>
<dbReference type="RefSeq" id="XP_009172516.1">
    <property type="nucleotide sequence ID" value="XM_009174252.1"/>
</dbReference>
<dbReference type="CTD" id="20322624"/>
<accession>A0A075A8D7</accession>
<dbReference type="PANTHER" id="PTHR11085:SF9">
    <property type="entry name" value="NAD-DEPENDENT PROTEIN DEACETYLASE SIRTUIN-1"/>
    <property type="match status" value="1"/>
</dbReference>
<dbReference type="GO" id="GO:0017136">
    <property type="term" value="F:histone deacetylase activity, NAD-dependent"/>
    <property type="evidence" value="ECO:0007669"/>
    <property type="project" value="TreeGrafter"/>
</dbReference>
<dbReference type="GO" id="GO:0005637">
    <property type="term" value="C:nuclear inner membrane"/>
    <property type="evidence" value="ECO:0007669"/>
    <property type="project" value="TreeGrafter"/>
</dbReference>
<evidence type="ECO:0000256" key="5">
    <source>
        <dbReference type="ARBA" id="ARBA00023027"/>
    </source>
</evidence>
<dbReference type="STRING" id="6198.A0A075A8D7"/>
<feature type="binding site" evidence="6">
    <location>
        <position position="522"/>
    </location>
    <ligand>
        <name>Zn(2+)</name>
        <dbReference type="ChEBI" id="CHEBI:29105"/>
    </ligand>
</feature>
<dbReference type="GeneID" id="20322624"/>
<feature type="domain" description="Deacetylase sirtuin-type" evidence="8">
    <location>
        <begin position="363"/>
        <end position="661"/>
    </location>
</feature>
<dbReference type="GO" id="GO:0003714">
    <property type="term" value="F:transcription corepressor activity"/>
    <property type="evidence" value="ECO:0007669"/>
    <property type="project" value="TreeGrafter"/>
</dbReference>
<dbReference type="InterPro" id="IPR003000">
    <property type="entry name" value="Sirtuin"/>
</dbReference>
<dbReference type="PANTHER" id="PTHR11085">
    <property type="entry name" value="NAD-DEPENDENT PROTEIN DEACYLASE SIRTUIN-5, MITOCHONDRIAL-RELATED"/>
    <property type="match status" value="1"/>
</dbReference>
<keyword evidence="5" id="KW-0520">NAD</keyword>
<evidence type="ECO:0000256" key="3">
    <source>
        <dbReference type="ARBA" id="ARBA00022723"/>
    </source>
</evidence>
<feature type="compositionally biased region" description="Acidic residues" evidence="7">
    <location>
        <begin position="277"/>
        <end position="286"/>
    </location>
</feature>
<feature type="active site" description="Proton acceptor" evidence="6">
    <location>
        <position position="490"/>
    </location>
</feature>
<feature type="region of interest" description="Disordered" evidence="7">
    <location>
        <begin position="162"/>
        <end position="286"/>
    </location>
</feature>
<dbReference type="PROSITE" id="PS50305">
    <property type="entry name" value="SIRTUIN"/>
    <property type="match status" value="1"/>
</dbReference>
<dbReference type="Gene3D" id="3.30.1600.10">
    <property type="entry name" value="SIR2/SIRT2 'Small Domain"/>
    <property type="match status" value="1"/>
</dbReference>